<evidence type="ECO:0008006" key="4">
    <source>
        <dbReference type="Google" id="ProtNLM"/>
    </source>
</evidence>
<name>A0A427YKG4_9TREE</name>
<dbReference type="InterPro" id="IPR011048">
    <property type="entry name" value="Haem_d1_sf"/>
</dbReference>
<evidence type="ECO:0000313" key="3">
    <source>
        <dbReference type="Proteomes" id="UP000279259"/>
    </source>
</evidence>
<evidence type="ECO:0000313" key="2">
    <source>
        <dbReference type="EMBL" id="RSH91559.1"/>
    </source>
</evidence>
<dbReference type="InterPro" id="IPR015943">
    <property type="entry name" value="WD40/YVTN_repeat-like_dom_sf"/>
</dbReference>
<dbReference type="PANTHER" id="PTHR30344:SF1">
    <property type="entry name" value="6-PHOSPHOGLUCONOLACTONASE"/>
    <property type="match status" value="1"/>
</dbReference>
<dbReference type="Gene3D" id="2.130.10.10">
    <property type="entry name" value="YVTN repeat-like/Quinoprotein amine dehydrogenase"/>
    <property type="match status" value="1"/>
</dbReference>
<gene>
    <name evidence="2" type="ORF">EHS25_009858</name>
</gene>
<dbReference type="AlphaFoldDB" id="A0A427YKG4"/>
<dbReference type="SUPFAM" id="SSF51004">
    <property type="entry name" value="C-terminal (heme d1) domain of cytochrome cd1-nitrite reductase"/>
    <property type="match status" value="1"/>
</dbReference>
<dbReference type="PANTHER" id="PTHR30344">
    <property type="entry name" value="6-PHOSPHOGLUCONOLACTONASE-RELATED"/>
    <property type="match status" value="1"/>
</dbReference>
<reference evidence="2 3" key="1">
    <citation type="submission" date="2018-11" db="EMBL/GenBank/DDBJ databases">
        <title>Genome sequence of Saitozyma podzolica DSM 27192.</title>
        <authorList>
            <person name="Aliyu H."/>
            <person name="Gorte O."/>
            <person name="Ochsenreither K."/>
        </authorList>
    </citation>
    <scope>NUCLEOTIDE SEQUENCE [LARGE SCALE GENOMIC DNA]</scope>
    <source>
        <strain evidence="2 3">DSM 27192</strain>
    </source>
</reference>
<sequence length="364" mass="39101">MTSTPRKHLIVLGTHDDYIHAVQFDPATLTLTKTSELKTSPHPSWLTRHPTIPDIIYANGHVEGKAFVLRVLDDQGTLQIVSEASTDGTGPTHLAVLDDGSGILFAHYGSGNVTLIPLSSDGTFASPSPTFSLPGAYSPIPHPRQESAHAHQIVLHGEELLVPDLGSNKVWRLREQGGKLEAVGSVEGFEVGDGPRHCVVHPSGKYIYTLLELSSYVTVHRLSPTPEAPSELIARLSMLPKHDEPVRPKLGASEILLLPPVRPDGPSLLIASNRDSPSAEGDALALYAVSPDGGDVQPTKEAFVRGVGRHLRGVAADPSGRWVMVCGRDEGGVKLFERVGEDGLELKEVAKIDMPNTVCPLWMS</sequence>
<dbReference type="EMBL" id="RSCD01000008">
    <property type="protein sequence ID" value="RSH91559.1"/>
    <property type="molecule type" value="Genomic_DNA"/>
</dbReference>
<organism evidence="2 3">
    <name type="scientific">Saitozyma podzolica</name>
    <dbReference type="NCBI Taxonomy" id="1890683"/>
    <lineage>
        <taxon>Eukaryota</taxon>
        <taxon>Fungi</taxon>
        <taxon>Dikarya</taxon>
        <taxon>Basidiomycota</taxon>
        <taxon>Agaricomycotina</taxon>
        <taxon>Tremellomycetes</taxon>
        <taxon>Tremellales</taxon>
        <taxon>Trimorphomycetaceae</taxon>
        <taxon>Saitozyma</taxon>
    </lineage>
</organism>
<dbReference type="InterPro" id="IPR019405">
    <property type="entry name" value="Lactonase_7-beta_prop"/>
</dbReference>
<dbReference type="InterPro" id="IPR050282">
    <property type="entry name" value="Cycloisomerase_2"/>
</dbReference>
<comment type="caution">
    <text evidence="2">The sequence shown here is derived from an EMBL/GenBank/DDBJ whole genome shotgun (WGS) entry which is preliminary data.</text>
</comment>
<proteinExistence type="inferred from homology"/>
<protein>
    <recommendedName>
        <fullName evidence="4">6-phosphogluconolactonase</fullName>
    </recommendedName>
</protein>
<dbReference type="Pfam" id="PF10282">
    <property type="entry name" value="Lactonase"/>
    <property type="match status" value="1"/>
</dbReference>
<dbReference type="GO" id="GO:0017057">
    <property type="term" value="F:6-phosphogluconolactonase activity"/>
    <property type="evidence" value="ECO:0007669"/>
    <property type="project" value="TreeGrafter"/>
</dbReference>
<evidence type="ECO:0000256" key="1">
    <source>
        <dbReference type="ARBA" id="ARBA00005564"/>
    </source>
</evidence>
<keyword evidence="3" id="KW-1185">Reference proteome</keyword>
<dbReference type="STRING" id="1890683.A0A427YKG4"/>
<comment type="similarity">
    <text evidence="1">Belongs to the cycloisomerase 2 family.</text>
</comment>
<accession>A0A427YKG4</accession>
<dbReference type="Proteomes" id="UP000279259">
    <property type="component" value="Unassembled WGS sequence"/>
</dbReference>
<dbReference type="OrthoDB" id="9972196at2759"/>